<organism evidence="1 2">
    <name type="scientific">Araneus ventricosus</name>
    <name type="common">Orbweaver spider</name>
    <name type="synonym">Epeira ventricosa</name>
    <dbReference type="NCBI Taxonomy" id="182803"/>
    <lineage>
        <taxon>Eukaryota</taxon>
        <taxon>Metazoa</taxon>
        <taxon>Ecdysozoa</taxon>
        <taxon>Arthropoda</taxon>
        <taxon>Chelicerata</taxon>
        <taxon>Arachnida</taxon>
        <taxon>Araneae</taxon>
        <taxon>Araneomorphae</taxon>
        <taxon>Entelegynae</taxon>
        <taxon>Araneoidea</taxon>
        <taxon>Araneidae</taxon>
        <taxon>Araneus</taxon>
    </lineage>
</organism>
<dbReference type="Proteomes" id="UP000499080">
    <property type="component" value="Unassembled WGS sequence"/>
</dbReference>
<dbReference type="AlphaFoldDB" id="A0A4Y2BK62"/>
<gene>
    <name evidence="1" type="ORF">AVEN_35865_1</name>
</gene>
<reference evidence="1 2" key="1">
    <citation type="journal article" date="2019" name="Sci. Rep.">
        <title>Orb-weaving spider Araneus ventricosus genome elucidates the spidroin gene catalogue.</title>
        <authorList>
            <person name="Kono N."/>
            <person name="Nakamura H."/>
            <person name="Ohtoshi R."/>
            <person name="Moran D.A.P."/>
            <person name="Shinohara A."/>
            <person name="Yoshida Y."/>
            <person name="Fujiwara M."/>
            <person name="Mori M."/>
            <person name="Tomita M."/>
            <person name="Arakawa K."/>
        </authorList>
    </citation>
    <scope>NUCLEOTIDE SEQUENCE [LARGE SCALE GENOMIC DNA]</scope>
</reference>
<name>A0A4Y2BK62_ARAVE</name>
<keyword evidence="2" id="KW-1185">Reference proteome</keyword>
<proteinExistence type="predicted"/>
<sequence>MFNSLIPRRLCSSSLLKPNFLGGCDMNWTLPTWVWSFTLPPHPLLQPSLKAHGNGLWLASIIGPPTALISEAISEPPLPSDEPNRLKPAFVAVKRKFLDRQGIPHSV</sequence>
<accession>A0A4Y2BK62</accession>
<protein>
    <submittedName>
        <fullName evidence="1">Uncharacterized protein</fullName>
    </submittedName>
</protein>
<dbReference type="EMBL" id="BGPR01000085">
    <property type="protein sequence ID" value="GBL92333.1"/>
    <property type="molecule type" value="Genomic_DNA"/>
</dbReference>
<evidence type="ECO:0000313" key="1">
    <source>
        <dbReference type="EMBL" id="GBL92333.1"/>
    </source>
</evidence>
<evidence type="ECO:0000313" key="2">
    <source>
        <dbReference type="Proteomes" id="UP000499080"/>
    </source>
</evidence>
<comment type="caution">
    <text evidence="1">The sequence shown here is derived from an EMBL/GenBank/DDBJ whole genome shotgun (WGS) entry which is preliminary data.</text>
</comment>